<evidence type="ECO:0000256" key="4">
    <source>
        <dbReference type="ARBA" id="ARBA00022695"/>
    </source>
</evidence>
<dbReference type="InterPro" id="IPR050240">
    <property type="entry name" value="DNA_pol_type-B"/>
</dbReference>
<evidence type="ECO:0000256" key="1">
    <source>
        <dbReference type="ARBA" id="ARBA00005755"/>
    </source>
</evidence>
<dbReference type="GO" id="GO:0003887">
    <property type="term" value="F:DNA-directed DNA polymerase activity"/>
    <property type="evidence" value="ECO:0007669"/>
    <property type="project" value="UniProtKB-KW"/>
</dbReference>
<dbReference type="InterPro" id="IPR036397">
    <property type="entry name" value="RNaseH_sf"/>
</dbReference>
<evidence type="ECO:0000256" key="3">
    <source>
        <dbReference type="ARBA" id="ARBA00022679"/>
    </source>
</evidence>
<name>A0A6C0KD53_9ZZZZ</name>
<keyword evidence="3" id="KW-0808">Transferase</keyword>
<proteinExistence type="inferred from homology"/>
<dbReference type="Pfam" id="PF03104">
    <property type="entry name" value="DNA_pol_B_exo1"/>
    <property type="match status" value="2"/>
</dbReference>
<evidence type="ECO:0000259" key="9">
    <source>
        <dbReference type="Pfam" id="PF03104"/>
    </source>
</evidence>
<dbReference type="GO" id="GO:0000166">
    <property type="term" value="F:nucleotide binding"/>
    <property type="evidence" value="ECO:0007669"/>
    <property type="project" value="InterPro"/>
</dbReference>
<dbReference type="GO" id="GO:0006261">
    <property type="term" value="P:DNA-templated DNA replication"/>
    <property type="evidence" value="ECO:0007669"/>
    <property type="project" value="TreeGrafter"/>
</dbReference>
<dbReference type="Pfam" id="PF00136">
    <property type="entry name" value="DNA_pol_B"/>
    <property type="match status" value="2"/>
</dbReference>
<dbReference type="InterPro" id="IPR042087">
    <property type="entry name" value="DNA_pol_B_thumb"/>
</dbReference>
<dbReference type="Gene3D" id="3.90.1600.10">
    <property type="entry name" value="Palm domain of DNA polymerase"/>
    <property type="match status" value="1"/>
</dbReference>
<dbReference type="PANTHER" id="PTHR10322:SF23">
    <property type="entry name" value="DNA POLYMERASE DELTA CATALYTIC SUBUNIT"/>
    <property type="match status" value="1"/>
</dbReference>
<keyword evidence="6" id="KW-0238">DNA-binding</keyword>
<dbReference type="SMART" id="SM00486">
    <property type="entry name" value="POLBc"/>
    <property type="match status" value="1"/>
</dbReference>
<keyword evidence="5" id="KW-0239">DNA-directed DNA polymerase</keyword>
<comment type="catalytic activity">
    <reaction evidence="7">
        <text>DNA(n) + a 2'-deoxyribonucleoside 5'-triphosphate = DNA(n+1) + diphosphate</text>
        <dbReference type="Rhea" id="RHEA:22508"/>
        <dbReference type="Rhea" id="RHEA-COMP:17339"/>
        <dbReference type="Rhea" id="RHEA-COMP:17340"/>
        <dbReference type="ChEBI" id="CHEBI:33019"/>
        <dbReference type="ChEBI" id="CHEBI:61560"/>
        <dbReference type="ChEBI" id="CHEBI:173112"/>
        <dbReference type="EC" id="2.7.7.7"/>
    </reaction>
</comment>
<dbReference type="Gene3D" id="1.10.132.60">
    <property type="entry name" value="DNA polymerase family B, C-terminal domain"/>
    <property type="match status" value="1"/>
</dbReference>
<feature type="domain" description="DNA-directed DNA polymerase family B multifunctional" evidence="8">
    <location>
        <begin position="945"/>
        <end position="1259"/>
    </location>
</feature>
<evidence type="ECO:0000313" key="10">
    <source>
        <dbReference type="EMBL" id="QHU15111.1"/>
    </source>
</evidence>
<comment type="similarity">
    <text evidence="1">Belongs to the DNA polymerase type-B family.</text>
</comment>
<sequence>MTAKRPQFRLFDFQVSEHREEIYDKYGNVERSNRTFLVKMFGMNTKGKTYCVFAKNFKPFFYVLGKDNWIKGREDVALKMHIIERLKKEKTGLQDDICSCTLVSKKKLYGFDNFKKYNFVKIEFKNVSAFNKVKNFWYTENKDYTKRRLRKNGYECRRGDIKLKTILYESNIPPMLRYFHIQQISPSGWCTFKRPEIKEAKSKKNTYCDYEYWTDASNILPLPNKEDGIPMKVMSFDIEASSSHGDFPVARKTYRKLMGEIIQYWTVNKKKINSMNPVEKKDLFIDLVLTAFEFKLKKNRKYENISKVYLKGAKYKKFKAPSRDEIYDKTNRLLGKTMEELLEKREPIQMEEYFEYKKWENMDKFEKEQYKFWDMYIPNNIKKNNILYLLNYKYDAGKKLDILDRAFTGHGKKILSLSHFLPKLEGDKCTFIGSTFLELGEKEPYLNHMVVLSKETVTTPEVENSEVICKKTEKGLLRAWVKTIKQQDPDIIIGYNIFGFDWHFLIDRAKELSGDDDFEKEFLETMSRNKKEKNPKHDMIVRSTTTVASGTYELVYVKIPGRIQIDLLNYFRKNENLSSYKLDYVGQHFIGDDVKDYGTYGSVTKLKSKNLFGLKNGHYIVFEIKGHSSDKYLKGKKFKVKNLNLNDGSFEIEHNLDIDKKKKFRWCLAKDDIDHMDIFRLSKGGPEDKSIVAKYCYQDCNLVHNLFIKNDIFTAMVEQAAICSVPIEFVAMRGQGIKLLSFISKESRNAGMLIPVLEKSTANDGYEGAIVLIPKCNLYRDNPVACNDYSSLYPSCMISENISHDSKVWTKEYDLEGNLFKITGARDKKGNFIYDNLDEYKYVDVKYDTYEYVRKTPSSAAQKIKCGHKICRFVQFNGNDKGIMPTVLRELLASRKATRKLIKYKTLTLKDGSTYDGMLSKGDEYYTIVTNKGETQQVQIDKVVDIKDTYDDFMKNVFDKRQLAKKVVANSLYGQSGAKTSAFYDKDIAASTTAMGRKLLLYAKEVVEKCFDNKVLDTKLGRVRTKSEYIYGDTDSVFFSFNLEDLDGNRIVDKDALKITIELAIRAGEIATKFLKPPHDLEYEKTFLPFLLLSKKRYVGLLYETDPEKCKMKSMGIVLKRRDNAACVKDCYGKVVDLLMKGETVDNAANFVRNFIKDMVDEKIPMEKLIISKSLNGFYKNPEAIAHKVLADRIGKRDPGSKPSVGSRVPFVYIQTKGKVKLQGDKIESPGFIKKNNLKPDYAFYITNQIMKPVTQIFSLLLNDMKEFKGSIKKNHEKKIEGIKMKYKDRPEKIEEKIQSLKDKMVKQLIFDDALRICNNNKNNQRTLASFFKRK</sequence>
<evidence type="ECO:0000259" key="8">
    <source>
        <dbReference type="Pfam" id="PF00136"/>
    </source>
</evidence>
<feature type="domain" description="DNA-directed DNA polymerase family B multifunctional" evidence="8">
    <location>
        <begin position="725"/>
        <end position="906"/>
    </location>
</feature>
<dbReference type="Gene3D" id="3.30.342.10">
    <property type="entry name" value="DNA Polymerase, chain B, domain 1"/>
    <property type="match status" value="1"/>
</dbReference>
<feature type="domain" description="DNA-directed DNA polymerase family B exonuclease" evidence="9">
    <location>
        <begin position="421"/>
        <end position="585"/>
    </location>
</feature>
<protein>
    <recommendedName>
        <fullName evidence="2">DNA-directed DNA polymerase</fullName>
        <ecNumber evidence="2">2.7.7.7</ecNumber>
    </recommendedName>
</protein>
<dbReference type="InterPro" id="IPR006133">
    <property type="entry name" value="DNA-dir_DNA_pol_B_exonuc"/>
</dbReference>
<dbReference type="EMBL" id="MN740849">
    <property type="protein sequence ID" value="QHU15111.1"/>
    <property type="molecule type" value="Genomic_DNA"/>
</dbReference>
<dbReference type="SUPFAM" id="SSF53098">
    <property type="entry name" value="Ribonuclease H-like"/>
    <property type="match status" value="1"/>
</dbReference>
<dbReference type="InterPro" id="IPR012337">
    <property type="entry name" value="RNaseH-like_sf"/>
</dbReference>
<accession>A0A6C0KD53</accession>
<dbReference type="InterPro" id="IPR006134">
    <property type="entry name" value="DNA-dir_DNA_pol_B_multi_dom"/>
</dbReference>
<evidence type="ECO:0000256" key="5">
    <source>
        <dbReference type="ARBA" id="ARBA00022932"/>
    </source>
</evidence>
<dbReference type="InterPro" id="IPR006172">
    <property type="entry name" value="DNA-dir_DNA_pol_B"/>
</dbReference>
<dbReference type="InterPro" id="IPR023211">
    <property type="entry name" value="DNA_pol_palm_dom_sf"/>
</dbReference>
<feature type="domain" description="DNA-directed DNA polymerase family B exonuclease" evidence="9">
    <location>
        <begin position="167"/>
        <end position="256"/>
    </location>
</feature>
<dbReference type="EC" id="2.7.7.7" evidence="2"/>
<organism evidence="10">
    <name type="scientific">viral metagenome</name>
    <dbReference type="NCBI Taxonomy" id="1070528"/>
    <lineage>
        <taxon>unclassified sequences</taxon>
        <taxon>metagenomes</taxon>
        <taxon>organismal metagenomes</taxon>
    </lineage>
</organism>
<dbReference type="Gene3D" id="1.10.287.690">
    <property type="entry name" value="Helix hairpin bin"/>
    <property type="match status" value="1"/>
</dbReference>
<evidence type="ECO:0000256" key="2">
    <source>
        <dbReference type="ARBA" id="ARBA00012417"/>
    </source>
</evidence>
<reference evidence="10" key="1">
    <citation type="journal article" date="2020" name="Nature">
        <title>Giant virus diversity and host interactions through global metagenomics.</title>
        <authorList>
            <person name="Schulz F."/>
            <person name="Roux S."/>
            <person name="Paez-Espino D."/>
            <person name="Jungbluth S."/>
            <person name="Walsh D.A."/>
            <person name="Denef V.J."/>
            <person name="McMahon K.D."/>
            <person name="Konstantinidis K.T."/>
            <person name="Eloe-Fadrosh E.A."/>
            <person name="Kyrpides N.C."/>
            <person name="Woyke T."/>
        </authorList>
    </citation>
    <scope>NUCLEOTIDE SEQUENCE</scope>
    <source>
        <strain evidence="10">GVMAG-S-1102244-55</strain>
    </source>
</reference>
<evidence type="ECO:0000256" key="6">
    <source>
        <dbReference type="ARBA" id="ARBA00023125"/>
    </source>
</evidence>
<dbReference type="Gene3D" id="3.30.420.10">
    <property type="entry name" value="Ribonuclease H-like superfamily/Ribonuclease H"/>
    <property type="match status" value="2"/>
</dbReference>
<dbReference type="PANTHER" id="PTHR10322">
    <property type="entry name" value="DNA POLYMERASE CATALYTIC SUBUNIT"/>
    <property type="match status" value="1"/>
</dbReference>
<dbReference type="GO" id="GO:0003677">
    <property type="term" value="F:DNA binding"/>
    <property type="evidence" value="ECO:0007669"/>
    <property type="project" value="UniProtKB-KW"/>
</dbReference>
<keyword evidence="4" id="KW-0548">Nucleotidyltransferase</keyword>
<dbReference type="PRINTS" id="PR00106">
    <property type="entry name" value="DNAPOLB"/>
</dbReference>
<dbReference type="SUPFAM" id="SSF56672">
    <property type="entry name" value="DNA/RNA polymerases"/>
    <property type="match status" value="1"/>
</dbReference>
<evidence type="ECO:0000256" key="7">
    <source>
        <dbReference type="ARBA" id="ARBA00049244"/>
    </source>
</evidence>
<dbReference type="InterPro" id="IPR043502">
    <property type="entry name" value="DNA/RNA_pol_sf"/>
</dbReference>